<dbReference type="ExpressionAtlas" id="Q2A9J8">
    <property type="expression patterns" value="baseline"/>
</dbReference>
<dbReference type="Pfam" id="PF02902">
    <property type="entry name" value="Peptidase_C48"/>
    <property type="match status" value="1"/>
</dbReference>
<keyword evidence="2 6" id="KW-0645">Protease</keyword>
<evidence type="ECO:0000256" key="1">
    <source>
        <dbReference type="ARBA" id="ARBA00005234"/>
    </source>
</evidence>
<feature type="compositionally biased region" description="Polar residues" evidence="4">
    <location>
        <begin position="428"/>
        <end position="443"/>
    </location>
</feature>
<organism evidence="6">
    <name type="scientific">Brassica oleracea</name>
    <name type="common">Wild cabbage</name>
    <dbReference type="NCBI Taxonomy" id="3712"/>
    <lineage>
        <taxon>Eukaryota</taxon>
        <taxon>Viridiplantae</taxon>
        <taxon>Streptophyta</taxon>
        <taxon>Embryophyta</taxon>
        <taxon>Tracheophyta</taxon>
        <taxon>Spermatophyta</taxon>
        <taxon>Magnoliopsida</taxon>
        <taxon>eudicotyledons</taxon>
        <taxon>Gunneridae</taxon>
        <taxon>Pentapetalae</taxon>
        <taxon>rosids</taxon>
        <taxon>malvids</taxon>
        <taxon>Brassicales</taxon>
        <taxon>Brassicaceae</taxon>
        <taxon>Brassiceae</taxon>
        <taxon>Brassica</taxon>
    </lineage>
</organism>
<dbReference type="Pfam" id="PF09331">
    <property type="entry name" value="DUF1985"/>
    <property type="match status" value="1"/>
</dbReference>
<proteinExistence type="inferred from homology"/>
<feature type="compositionally biased region" description="Polar residues" evidence="4">
    <location>
        <begin position="407"/>
        <end position="417"/>
    </location>
</feature>
<dbReference type="InterPro" id="IPR015410">
    <property type="entry name" value="DUF1985"/>
</dbReference>
<accession>Q2A9J8</accession>
<feature type="domain" description="Ubiquitin-like protease family profile" evidence="5">
    <location>
        <begin position="599"/>
        <end position="813"/>
    </location>
</feature>
<dbReference type="PROSITE" id="PS50600">
    <property type="entry name" value="ULP_PROTEASE"/>
    <property type="match status" value="1"/>
</dbReference>
<feature type="compositionally biased region" description="Polar residues" evidence="4">
    <location>
        <begin position="508"/>
        <end position="531"/>
    </location>
</feature>
<evidence type="ECO:0000259" key="5">
    <source>
        <dbReference type="PROSITE" id="PS50600"/>
    </source>
</evidence>
<dbReference type="GO" id="GO:0008234">
    <property type="term" value="F:cysteine-type peptidase activity"/>
    <property type="evidence" value="ECO:0007669"/>
    <property type="project" value="InterPro"/>
</dbReference>
<feature type="compositionally biased region" description="Acidic residues" evidence="4">
    <location>
        <begin position="352"/>
        <end position="363"/>
    </location>
</feature>
<keyword evidence="3" id="KW-0378">Hydrolase</keyword>
<dbReference type="EMBL" id="AC183495">
    <property type="protein sequence ID" value="ABD65034.1"/>
    <property type="molecule type" value="Genomic_DNA"/>
</dbReference>
<dbReference type="SUPFAM" id="SSF54001">
    <property type="entry name" value="Cysteine proteinases"/>
    <property type="match status" value="1"/>
</dbReference>
<evidence type="ECO:0000256" key="4">
    <source>
        <dbReference type="SAM" id="MobiDB-lite"/>
    </source>
</evidence>
<feature type="region of interest" description="Disordered" evidence="4">
    <location>
        <begin position="340"/>
        <end position="565"/>
    </location>
</feature>
<dbReference type="AlphaFoldDB" id="Q2A9J8"/>
<feature type="compositionally biased region" description="Basic and acidic residues" evidence="4">
    <location>
        <begin position="373"/>
        <end position="388"/>
    </location>
</feature>
<evidence type="ECO:0000313" key="6">
    <source>
        <dbReference type="EMBL" id="ABD65034.1"/>
    </source>
</evidence>
<dbReference type="InterPro" id="IPR038765">
    <property type="entry name" value="Papain-like_cys_pep_sf"/>
</dbReference>
<sequence length="863" mass="98807">MDIPELPRRLYTSGEEPEAHNSISYHTDNSKLHTALRKALTDDEFEELKESSLGVFIKFKEQGFGWASRLVHYMLSFKLDIKKKYEMWSLVGPEPLRFSLLEFENLTGLNCEYIEDLETPKCDVTPEMVSFWGMLGVHLEAGPTTDQIIAALQRCGDWSREDRKRLAYLSIFTGFIEGRKFSTATRSTLARLVMDLERFENYPWGRVAFKVLMDSLWNKEIAGCYTVDGFIQVLQVWTYTAMPELGASIGGPRADSPSPPILAYEGSRGRRSMKAAILSQTRVINFVEKDISEMWPKWDSEVEDLPAENIIKVMYERRPWKWTMDCWEVTGTKVNTKPKVVTPSKKAKEMVVLEEEEEEEEEDNPRPRKKARKEAPKVASEEAREEARGATPQDKQPTPLAKETGGRNKQATPQDKQPTPLAKETGGRNKQATPHANETVVSNQPPPHQTKQQPPPPQKKQQQPPPPQKKQPPPQKKQPPQIKERWLPEDTATEANSVNKTSKEIVAVTSTDHQPSLASTDQQPSLASTEPSDPVSEPSLVVLDKRAKSKRAKKPAPTVRSPYTAEKKKDKVAAYNPFPPVNKDRLKELADWLKTDPHYLTKTEDKPRTSPTRWYHFLRTARGWLEDCHIDAWINVLRQRYQENPQAFRSERMCFLDHNFSQSWREQYHLFKTSEPDHKGLGRVLPGGASYFYDGSIPSFCQSNKKWGEDIDDIYAPVNLDDKHWVAIWISIPKRHIVVWDSIPSSSVPDAWDAIMEPFLQMVPYLLVEYAATDEIRVKYGLEPYTYERPLKGVPTANNGDCGVYTVKYIECHALGVSFDPKDFARCNAKKMRDNMAVDIWKELVDQHLKENVDGDRFVGLYD</sequence>
<protein>
    <submittedName>
        <fullName evidence="6">Ulp1 protease family protein</fullName>
    </submittedName>
</protein>
<name>Q2A9J8_BRAOL</name>
<feature type="compositionally biased region" description="Pro residues" evidence="4">
    <location>
        <begin position="444"/>
        <end position="477"/>
    </location>
</feature>
<reference evidence="6" key="1">
    <citation type="submission" date="2006-03" db="EMBL/GenBank/DDBJ databases">
        <title>Comparative genomics of Brassica oleracea and Arabidopsis thaliana reveals gene loss, fragmentation and dispersal following polyploidy.</title>
        <authorList>
            <person name="Town C.D."/>
            <person name="Cheung F."/>
            <person name="Maiti R."/>
            <person name="Crabtree J."/>
            <person name="Haas B.J."/>
            <person name="Wortman J.R."/>
            <person name="Hine E.E."/>
            <person name="Althoff R."/>
            <person name="Arbogast T."/>
            <person name="Tallon L.J."/>
            <person name="Teresa U.T."/>
            <person name="Trick M."/>
            <person name="Bancroft I."/>
        </authorList>
    </citation>
    <scope>NUCLEOTIDE SEQUENCE</scope>
</reference>
<gene>
    <name evidence="6" type="ORF">26.t00091</name>
</gene>
<evidence type="ECO:0000256" key="3">
    <source>
        <dbReference type="ARBA" id="ARBA00022801"/>
    </source>
</evidence>
<evidence type="ECO:0000256" key="2">
    <source>
        <dbReference type="ARBA" id="ARBA00022670"/>
    </source>
</evidence>
<dbReference type="GO" id="GO:0006508">
    <property type="term" value="P:proteolysis"/>
    <property type="evidence" value="ECO:0007669"/>
    <property type="project" value="UniProtKB-KW"/>
</dbReference>
<dbReference type="Gene3D" id="3.40.395.10">
    <property type="entry name" value="Adenoviral Proteinase, Chain A"/>
    <property type="match status" value="1"/>
</dbReference>
<dbReference type="PANTHER" id="PTHR48449:SF1">
    <property type="entry name" value="DUF1985 DOMAIN-CONTAINING PROTEIN"/>
    <property type="match status" value="1"/>
</dbReference>
<dbReference type="InterPro" id="IPR003653">
    <property type="entry name" value="Peptidase_C48_C"/>
</dbReference>
<comment type="similarity">
    <text evidence="1">Belongs to the peptidase C48 family.</text>
</comment>
<dbReference type="PANTHER" id="PTHR48449">
    <property type="entry name" value="DUF1985 DOMAIN-CONTAINING PROTEIN"/>
    <property type="match status" value="1"/>
</dbReference>